<dbReference type="SUPFAM" id="SSF143120">
    <property type="entry name" value="YefM-like"/>
    <property type="match status" value="1"/>
</dbReference>
<dbReference type="Proteomes" id="UP000748752">
    <property type="component" value="Unassembled WGS sequence"/>
</dbReference>
<dbReference type="EMBL" id="NRRV01000017">
    <property type="protein sequence ID" value="MBK1630849.1"/>
    <property type="molecule type" value="Genomic_DNA"/>
</dbReference>
<dbReference type="Gene3D" id="3.40.1620.10">
    <property type="entry name" value="YefM-like domain"/>
    <property type="match status" value="1"/>
</dbReference>
<dbReference type="NCBIfam" id="TIGR01552">
    <property type="entry name" value="phd_fam"/>
    <property type="match status" value="1"/>
</dbReference>
<comment type="similarity">
    <text evidence="1">Belongs to the phD/YefM antitoxin family.</text>
</comment>
<proteinExistence type="inferred from homology"/>
<reference evidence="2 3" key="1">
    <citation type="journal article" date="2020" name="Microorganisms">
        <title>Osmotic Adaptation and Compatible Solute Biosynthesis of Phototrophic Bacteria as Revealed from Genome Analyses.</title>
        <authorList>
            <person name="Imhoff J.F."/>
            <person name="Rahn T."/>
            <person name="Kunzel S."/>
            <person name="Keller A."/>
            <person name="Neulinger S.C."/>
        </authorList>
    </citation>
    <scope>NUCLEOTIDE SEQUENCE [LARGE SCALE GENOMIC DNA]</scope>
    <source>
        <strain evidence="2 3">DSM 6210</strain>
    </source>
</reference>
<evidence type="ECO:0008006" key="4">
    <source>
        <dbReference type="Google" id="ProtNLM"/>
    </source>
</evidence>
<accession>A0ABS1CH85</accession>
<name>A0ABS1CH85_9GAMM</name>
<dbReference type="InterPro" id="IPR036165">
    <property type="entry name" value="YefM-like_sf"/>
</dbReference>
<gene>
    <name evidence="2" type="ORF">CKO31_08855</name>
</gene>
<protein>
    <recommendedName>
        <fullName evidence="4">Antitoxin</fullName>
    </recommendedName>
</protein>
<evidence type="ECO:0000256" key="1">
    <source>
        <dbReference type="ARBA" id="ARBA00009981"/>
    </source>
</evidence>
<comment type="caution">
    <text evidence="2">The sequence shown here is derived from an EMBL/GenBank/DDBJ whole genome shotgun (WGS) entry which is preliminary data.</text>
</comment>
<keyword evidence="3" id="KW-1185">Reference proteome</keyword>
<evidence type="ECO:0000313" key="2">
    <source>
        <dbReference type="EMBL" id="MBK1630849.1"/>
    </source>
</evidence>
<evidence type="ECO:0000313" key="3">
    <source>
        <dbReference type="Proteomes" id="UP000748752"/>
    </source>
</evidence>
<dbReference type="RefSeq" id="WP_200236129.1">
    <property type="nucleotide sequence ID" value="NZ_NRRV01000017.1"/>
</dbReference>
<organism evidence="2 3">
    <name type="scientific">Thiohalocapsa halophila</name>
    <dbReference type="NCBI Taxonomy" id="69359"/>
    <lineage>
        <taxon>Bacteria</taxon>
        <taxon>Pseudomonadati</taxon>
        <taxon>Pseudomonadota</taxon>
        <taxon>Gammaproteobacteria</taxon>
        <taxon>Chromatiales</taxon>
        <taxon>Chromatiaceae</taxon>
        <taxon>Thiohalocapsa</taxon>
    </lineage>
</organism>
<sequence length="61" mass="6823">MQTVTTDYAAEHLEELIERVRHGEAIALSKDGRPVARLVHIEDDSDQEVPAAEVEEAFYGD</sequence>